<reference evidence="2 3" key="1">
    <citation type="journal article" date="2019" name="Nat. Ecol. Evol.">
        <title>Megaphylogeny resolves global patterns of mushroom evolution.</title>
        <authorList>
            <person name="Varga T."/>
            <person name="Krizsan K."/>
            <person name="Foldi C."/>
            <person name="Dima B."/>
            <person name="Sanchez-Garcia M."/>
            <person name="Sanchez-Ramirez S."/>
            <person name="Szollosi G.J."/>
            <person name="Szarkandi J.G."/>
            <person name="Papp V."/>
            <person name="Albert L."/>
            <person name="Andreopoulos W."/>
            <person name="Angelini C."/>
            <person name="Antonin V."/>
            <person name="Barry K.W."/>
            <person name="Bougher N.L."/>
            <person name="Buchanan P."/>
            <person name="Buyck B."/>
            <person name="Bense V."/>
            <person name="Catcheside P."/>
            <person name="Chovatia M."/>
            <person name="Cooper J."/>
            <person name="Damon W."/>
            <person name="Desjardin D."/>
            <person name="Finy P."/>
            <person name="Geml J."/>
            <person name="Haridas S."/>
            <person name="Hughes K."/>
            <person name="Justo A."/>
            <person name="Karasinski D."/>
            <person name="Kautmanova I."/>
            <person name="Kiss B."/>
            <person name="Kocsube S."/>
            <person name="Kotiranta H."/>
            <person name="LaButti K.M."/>
            <person name="Lechner B.E."/>
            <person name="Liimatainen K."/>
            <person name="Lipzen A."/>
            <person name="Lukacs Z."/>
            <person name="Mihaltcheva S."/>
            <person name="Morgado L.N."/>
            <person name="Niskanen T."/>
            <person name="Noordeloos M.E."/>
            <person name="Ohm R.A."/>
            <person name="Ortiz-Santana B."/>
            <person name="Ovrebo C."/>
            <person name="Racz N."/>
            <person name="Riley R."/>
            <person name="Savchenko A."/>
            <person name="Shiryaev A."/>
            <person name="Soop K."/>
            <person name="Spirin V."/>
            <person name="Szebenyi C."/>
            <person name="Tomsovsky M."/>
            <person name="Tulloss R.E."/>
            <person name="Uehling J."/>
            <person name="Grigoriev I.V."/>
            <person name="Vagvolgyi C."/>
            <person name="Papp T."/>
            <person name="Martin F.M."/>
            <person name="Miettinen O."/>
            <person name="Hibbett D.S."/>
            <person name="Nagy L.G."/>
        </authorList>
    </citation>
    <scope>NUCLEOTIDE SEQUENCE [LARGE SCALE GENOMIC DNA]</scope>
    <source>
        <strain evidence="2 3">OMC1185</strain>
    </source>
</reference>
<evidence type="ECO:0000256" key="1">
    <source>
        <dbReference type="SAM" id="MobiDB-lite"/>
    </source>
</evidence>
<feature type="compositionally biased region" description="Low complexity" evidence="1">
    <location>
        <begin position="979"/>
        <end position="992"/>
    </location>
</feature>
<feature type="region of interest" description="Disordered" evidence="1">
    <location>
        <begin position="1"/>
        <end position="28"/>
    </location>
</feature>
<dbReference type="GO" id="GO:0005739">
    <property type="term" value="C:mitochondrion"/>
    <property type="evidence" value="ECO:0007669"/>
    <property type="project" value="TreeGrafter"/>
</dbReference>
<dbReference type="Gene3D" id="3.40.50.720">
    <property type="entry name" value="NAD(P)-binding Rossmann-like Domain"/>
    <property type="match status" value="1"/>
</dbReference>
<feature type="compositionally biased region" description="Low complexity" evidence="1">
    <location>
        <begin position="217"/>
        <end position="226"/>
    </location>
</feature>
<sequence>MPKPSVLQKFLNQPSQSYTFPTSKSPSVKQYHSTKAQLVRVAAGSEEEVGVSADSGYAPKNIPNIPDIVIFGSSPRRGFVREDVIPADSLPRNRSARPSHYSGVAPDSQPQIHQPSGDRVTYDGIPQGHRDSDSGSSDSENEVYYTPVSSPYNSPHTSMALSDTALVIPPVPISVPPRPIPEPQQPSLAAFTFPRRAIPSGALLSTKTNSEANGRRSYTYSSSSSSDSDEEASIFSSSTSPMSASTQITTPPQSISGRKQSLQRRGTISSTSSGSAATMVAVQSELSRSKGQGHKRTQSVGAGPGTRPEAKDSRIPVYTDKKWARDVRWLQNGEQSNGIVNLSTATGTRSRSSSTASSTSSKGKGKLKDTGYAYHTWDRDERERMSAVMEEDEDDLSTIGNRNSNYSNRSRNRGRTQSTPSTSQLRASHTIHGALSSNSSSHGGEIPRSQMQAHRPAASVSGHSHAHSYTQSHTTRALPTPIPASSSGTSTHTYTGLVLPRAGQGLTPEKTLLGTKKKNKEFTGGGGKVDLTQSGMATTTMATVEVVKGVAGALSKKRNIFKRGNSKDEGSFRAHVPESETPLALTSHLPPPSYVPSNCVLVQVWAAGLDSVDDRLVREVVSDVGGGKGGKAVGYVPGRSLVGRAVEVGSSVREDTCRRSDWVVGMLDVRKCGALAEFVLVERHRLHRVPPPPAPGQNEHTSLSRSSSYRSHYSRSSRSESQSPSGSRTSHTRSQSLSSTPTYINVRAQSYAQMTIEELALLPVVGVPAYRVLRTFERVIELRRVVESEGNLARKRALILRGHDGVGAMVTQMLARRGVDVSVFVPGAVIDVGDRQGEVDLNESVEEKMLEIEKRLRGWGAEEILWGTATRGDGRDRDEVLEVVQRLAEGGEEFDMVLDTIGGRDVWMACKTILGGGAGLSASQFTTLVGDLIERVVPTAQDHFWAGLRSMGLSRGGSVKKKGQAGEKVAAALVGGSPSISTKGSGKSSGKGSVREKPKEKKEIGYAWVSVSADVDMEGEDVADTMNALLRMIKGSDIRPWAGQTDVDAYDETSLENKKVLPFERAPELFSSGSSLRDGGTAVVKIAA</sequence>
<dbReference type="InterPro" id="IPR036291">
    <property type="entry name" value="NAD(P)-bd_dom_sf"/>
</dbReference>
<feature type="compositionally biased region" description="Polar residues" evidence="1">
    <location>
        <begin position="147"/>
        <end position="157"/>
    </location>
</feature>
<name>A0A5C3NIF5_9AGAM</name>
<dbReference type="Proteomes" id="UP000305948">
    <property type="component" value="Unassembled WGS sequence"/>
</dbReference>
<feature type="region of interest" description="Disordered" evidence="1">
    <location>
        <begin position="687"/>
        <end position="740"/>
    </location>
</feature>
<feature type="region of interest" description="Disordered" evidence="1">
    <location>
        <begin position="82"/>
        <end position="157"/>
    </location>
</feature>
<gene>
    <name evidence="2" type="ORF">OE88DRAFT_1652920</name>
</gene>
<feature type="region of interest" description="Disordered" evidence="1">
    <location>
        <begin position="340"/>
        <end position="369"/>
    </location>
</feature>
<dbReference type="Gene3D" id="3.90.180.10">
    <property type="entry name" value="Medium-chain alcohol dehydrogenases, catalytic domain"/>
    <property type="match status" value="1"/>
</dbReference>
<accession>A0A5C3NIF5</accession>
<dbReference type="OrthoDB" id="201656at2759"/>
<feature type="compositionally biased region" description="Low complexity" evidence="1">
    <location>
        <begin position="266"/>
        <end position="278"/>
    </location>
</feature>
<evidence type="ECO:0000313" key="2">
    <source>
        <dbReference type="EMBL" id="TFK56256.1"/>
    </source>
</evidence>
<dbReference type="InterPro" id="IPR011032">
    <property type="entry name" value="GroES-like_sf"/>
</dbReference>
<feature type="compositionally biased region" description="Polar residues" evidence="1">
    <location>
        <begin position="246"/>
        <end position="264"/>
    </location>
</feature>
<feature type="compositionally biased region" description="Low complexity" evidence="1">
    <location>
        <begin position="400"/>
        <end position="409"/>
    </location>
</feature>
<protein>
    <submittedName>
        <fullName evidence="2">Uncharacterized protein</fullName>
    </submittedName>
</protein>
<feature type="compositionally biased region" description="Low complexity" evidence="1">
    <location>
        <begin position="703"/>
        <end position="729"/>
    </location>
</feature>
<feature type="compositionally biased region" description="Polar residues" evidence="1">
    <location>
        <begin position="416"/>
        <end position="427"/>
    </location>
</feature>
<dbReference type="AlphaFoldDB" id="A0A5C3NIF5"/>
<keyword evidence="3" id="KW-1185">Reference proteome</keyword>
<feature type="compositionally biased region" description="Low complexity" evidence="1">
    <location>
        <begin position="343"/>
        <end position="362"/>
    </location>
</feature>
<feature type="compositionally biased region" description="Polar residues" evidence="1">
    <location>
        <begin position="10"/>
        <end position="28"/>
    </location>
</feature>
<dbReference type="PANTHER" id="PTHR11695">
    <property type="entry name" value="ALCOHOL DEHYDROGENASE RELATED"/>
    <property type="match status" value="1"/>
</dbReference>
<dbReference type="EMBL" id="ML213504">
    <property type="protein sequence ID" value="TFK56256.1"/>
    <property type="molecule type" value="Genomic_DNA"/>
</dbReference>
<feature type="region of interest" description="Disordered" evidence="1">
    <location>
        <begin position="386"/>
        <end position="519"/>
    </location>
</feature>
<feature type="compositionally biased region" description="Polar residues" evidence="1">
    <location>
        <begin position="203"/>
        <end position="212"/>
    </location>
</feature>
<dbReference type="InterPro" id="IPR050700">
    <property type="entry name" value="YIM1/Zinc_Alcohol_DH_Fams"/>
</dbReference>
<dbReference type="PANTHER" id="PTHR11695:SF294">
    <property type="entry name" value="RETICULON-4-INTERACTING PROTEIN 1, MITOCHONDRIAL"/>
    <property type="match status" value="1"/>
</dbReference>
<feature type="region of interest" description="Disordered" evidence="1">
    <location>
        <begin position="202"/>
        <end position="317"/>
    </location>
</feature>
<feature type="compositionally biased region" description="Low complexity" evidence="1">
    <location>
        <begin position="233"/>
        <end position="245"/>
    </location>
</feature>
<dbReference type="SUPFAM" id="SSF51735">
    <property type="entry name" value="NAD(P)-binding Rossmann-fold domains"/>
    <property type="match status" value="1"/>
</dbReference>
<feature type="compositionally biased region" description="Low complexity" evidence="1">
    <location>
        <begin position="485"/>
        <end position="496"/>
    </location>
</feature>
<feature type="region of interest" description="Disordered" evidence="1">
    <location>
        <begin position="979"/>
        <end position="998"/>
    </location>
</feature>
<evidence type="ECO:0000313" key="3">
    <source>
        <dbReference type="Proteomes" id="UP000305948"/>
    </source>
</evidence>
<dbReference type="SUPFAM" id="SSF50129">
    <property type="entry name" value="GroES-like"/>
    <property type="match status" value="1"/>
</dbReference>
<dbReference type="STRING" id="5364.A0A5C3NIF5"/>
<organism evidence="2 3">
    <name type="scientific">Heliocybe sulcata</name>
    <dbReference type="NCBI Taxonomy" id="5364"/>
    <lineage>
        <taxon>Eukaryota</taxon>
        <taxon>Fungi</taxon>
        <taxon>Dikarya</taxon>
        <taxon>Basidiomycota</taxon>
        <taxon>Agaricomycotina</taxon>
        <taxon>Agaricomycetes</taxon>
        <taxon>Gloeophyllales</taxon>
        <taxon>Gloeophyllaceae</taxon>
        <taxon>Heliocybe</taxon>
    </lineage>
</organism>
<feature type="compositionally biased region" description="Basic and acidic residues" evidence="1">
    <location>
        <begin position="308"/>
        <end position="317"/>
    </location>
</feature>
<proteinExistence type="predicted"/>